<evidence type="ECO:0000259" key="13">
    <source>
        <dbReference type="Pfam" id="PF07715"/>
    </source>
</evidence>
<dbReference type="NCBIfam" id="TIGR04056">
    <property type="entry name" value="OMP_RagA_SusC"/>
    <property type="match status" value="1"/>
</dbReference>
<proteinExistence type="inferred from homology"/>
<evidence type="ECO:0000256" key="6">
    <source>
        <dbReference type="ARBA" id="ARBA00023077"/>
    </source>
</evidence>
<dbReference type="InterPro" id="IPR023997">
    <property type="entry name" value="TonB-dep_OMP_SusC/RagA_CS"/>
</dbReference>
<dbReference type="SUPFAM" id="SSF56935">
    <property type="entry name" value="Porins"/>
    <property type="match status" value="1"/>
</dbReference>
<evidence type="ECO:0000256" key="9">
    <source>
        <dbReference type="ARBA" id="ARBA00023237"/>
    </source>
</evidence>
<evidence type="ECO:0000256" key="1">
    <source>
        <dbReference type="ARBA" id="ARBA00004571"/>
    </source>
</evidence>
<feature type="domain" description="TonB-dependent receptor-like beta-barrel" evidence="12">
    <location>
        <begin position="519"/>
        <end position="1004"/>
    </location>
</feature>
<dbReference type="Pfam" id="PF00593">
    <property type="entry name" value="TonB_dep_Rec_b-barrel"/>
    <property type="match status" value="1"/>
</dbReference>
<accession>A0ABS9J4M7</accession>
<keyword evidence="2 10" id="KW-0813">Transport</keyword>
<dbReference type="InterPro" id="IPR023996">
    <property type="entry name" value="TonB-dep_OMP_SusC/RagA"/>
</dbReference>
<comment type="subcellular location">
    <subcellularLocation>
        <location evidence="1 10">Cell outer membrane</location>
        <topology evidence="1 10">Multi-pass membrane protein</topology>
    </subcellularLocation>
</comment>
<evidence type="ECO:0000259" key="12">
    <source>
        <dbReference type="Pfam" id="PF00593"/>
    </source>
</evidence>
<dbReference type="Pfam" id="PF13715">
    <property type="entry name" value="CarbopepD_reg_2"/>
    <property type="match status" value="1"/>
</dbReference>
<keyword evidence="5" id="KW-0732">Signal</keyword>
<reference evidence="14 15" key="1">
    <citation type="submission" date="2021-01" db="EMBL/GenBank/DDBJ databases">
        <title>Genome sequencing of Joostella atrarenae M1-2 (= KCTC 23194).</title>
        <authorList>
            <person name="Zakaria M.R."/>
            <person name="Lam M.Q."/>
            <person name="Chong C.S."/>
        </authorList>
    </citation>
    <scope>NUCLEOTIDE SEQUENCE [LARGE SCALE GENOMIC DNA]</scope>
    <source>
        <strain evidence="14 15">M1-2</strain>
    </source>
</reference>
<keyword evidence="6 11" id="KW-0798">TonB box</keyword>
<evidence type="ECO:0000256" key="5">
    <source>
        <dbReference type="ARBA" id="ARBA00022729"/>
    </source>
</evidence>
<dbReference type="Pfam" id="PF07715">
    <property type="entry name" value="Plug"/>
    <property type="match status" value="1"/>
</dbReference>
<feature type="domain" description="TonB-dependent receptor plug" evidence="13">
    <location>
        <begin position="249"/>
        <end position="363"/>
    </location>
</feature>
<dbReference type="PANTHER" id="PTHR30069:SF29">
    <property type="entry name" value="HEMOGLOBIN AND HEMOGLOBIN-HAPTOGLOBIN-BINDING PROTEIN 1-RELATED"/>
    <property type="match status" value="1"/>
</dbReference>
<dbReference type="Proteomes" id="UP000829517">
    <property type="component" value="Unassembled WGS sequence"/>
</dbReference>
<dbReference type="PANTHER" id="PTHR30069">
    <property type="entry name" value="TONB-DEPENDENT OUTER MEMBRANE RECEPTOR"/>
    <property type="match status" value="1"/>
</dbReference>
<evidence type="ECO:0000256" key="3">
    <source>
        <dbReference type="ARBA" id="ARBA00022452"/>
    </source>
</evidence>
<name>A0ABS9J4M7_9FLAO</name>
<keyword evidence="9 10" id="KW-0998">Cell outer membrane</keyword>
<protein>
    <submittedName>
        <fullName evidence="14">TonB-dependent receptor</fullName>
    </submittedName>
</protein>
<evidence type="ECO:0000256" key="7">
    <source>
        <dbReference type="ARBA" id="ARBA00023136"/>
    </source>
</evidence>
<comment type="similarity">
    <text evidence="10 11">Belongs to the TonB-dependent receptor family.</text>
</comment>
<evidence type="ECO:0000256" key="4">
    <source>
        <dbReference type="ARBA" id="ARBA00022692"/>
    </source>
</evidence>
<dbReference type="Gene3D" id="2.170.130.10">
    <property type="entry name" value="TonB-dependent receptor, plug domain"/>
    <property type="match status" value="1"/>
</dbReference>
<dbReference type="SUPFAM" id="SSF49464">
    <property type="entry name" value="Carboxypeptidase regulatory domain-like"/>
    <property type="match status" value="1"/>
</dbReference>
<dbReference type="EMBL" id="JAETXX010000007">
    <property type="protein sequence ID" value="MCF8715377.1"/>
    <property type="molecule type" value="Genomic_DNA"/>
</dbReference>
<evidence type="ECO:0000313" key="15">
    <source>
        <dbReference type="Proteomes" id="UP000829517"/>
    </source>
</evidence>
<dbReference type="Gene3D" id="2.60.40.1120">
    <property type="entry name" value="Carboxypeptidase-like, regulatory domain"/>
    <property type="match status" value="1"/>
</dbReference>
<keyword evidence="7 10" id="KW-0472">Membrane</keyword>
<keyword evidence="15" id="KW-1185">Reference proteome</keyword>
<dbReference type="InterPro" id="IPR039426">
    <property type="entry name" value="TonB-dep_rcpt-like"/>
</dbReference>
<dbReference type="NCBIfam" id="TIGR04057">
    <property type="entry name" value="SusC_RagA_signa"/>
    <property type="match status" value="1"/>
</dbReference>
<comment type="caution">
    <text evidence="14">The sequence shown here is derived from an EMBL/GenBank/DDBJ whole genome shotgun (WGS) entry which is preliminary data.</text>
</comment>
<organism evidence="14 15">
    <name type="scientific">Joostella atrarenae</name>
    <dbReference type="NCBI Taxonomy" id="679257"/>
    <lineage>
        <taxon>Bacteria</taxon>
        <taxon>Pseudomonadati</taxon>
        <taxon>Bacteroidota</taxon>
        <taxon>Flavobacteriia</taxon>
        <taxon>Flavobacteriales</taxon>
        <taxon>Flavobacteriaceae</taxon>
        <taxon>Joostella</taxon>
    </lineage>
</organism>
<evidence type="ECO:0000256" key="10">
    <source>
        <dbReference type="PROSITE-ProRule" id="PRU01360"/>
    </source>
</evidence>
<keyword evidence="3 10" id="KW-1134">Transmembrane beta strand</keyword>
<dbReference type="InterPro" id="IPR036942">
    <property type="entry name" value="Beta-barrel_TonB_sf"/>
</dbReference>
<keyword evidence="4 10" id="KW-0812">Transmembrane</keyword>
<gene>
    <name evidence="14" type="ORF">JM658_11105</name>
</gene>
<evidence type="ECO:0000256" key="2">
    <source>
        <dbReference type="ARBA" id="ARBA00022448"/>
    </source>
</evidence>
<evidence type="ECO:0000256" key="11">
    <source>
        <dbReference type="RuleBase" id="RU003357"/>
    </source>
</evidence>
<dbReference type="Gene3D" id="2.40.170.20">
    <property type="entry name" value="TonB-dependent receptor, beta-barrel domain"/>
    <property type="match status" value="1"/>
</dbReference>
<dbReference type="InterPro" id="IPR000531">
    <property type="entry name" value="Beta-barrel_TonB"/>
</dbReference>
<dbReference type="PROSITE" id="PS52016">
    <property type="entry name" value="TONB_DEPENDENT_REC_3"/>
    <property type="match status" value="1"/>
</dbReference>
<dbReference type="InterPro" id="IPR012910">
    <property type="entry name" value="Plug_dom"/>
</dbReference>
<keyword evidence="8 14" id="KW-0675">Receptor</keyword>
<evidence type="ECO:0000256" key="8">
    <source>
        <dbReference type="ARBA" id="ARBA00023170"/>
    </source>
</evidence>
<evidence type="ECO:0000313" key="14">
    <source>
        <dbReference type="EMBL" id="MCF8715377.1"/>
    </source>
</evidence>
<dbReference type="InterPro" id="IPR008969">
    <property type="entry name" value="CarboxyPept-like_regulatory"/>
</dbReference>
<sequence>MKKKQNNAKHFLCKHCSSRKLFRIMKIYLLILCLTIVEISASSSDLYGQTISLNYKDTELKEVLLNIEKQTDYVFFYNNSIINEQIKVNTTITSNDIDDVLHNVLKHTDFKYKLMNNNIVLAKDFELTNSSNKDSYNKISRSNTLITSLLQDKIEISGTVHDESGVPLPGVNIVVKGSSTGTQTDFDGNFSISTDKKSTLVFSYIGLKTKEVSIDGPNSNLNVTLKSDANELSEVIVVAYDTQSKSSYTGAAVDVDVDKVENSPLPSFQEALQGNVAGVQISTQSGQPGAAPDIRIRGIGSINANSDPLYVVDGIPVVSGNISRIATSSNTIAGINPKDIASITVLKDASATAIYGSRGANGVILITTKRGKSGKTKFDASTQYGVSSMIVRDHNKPLNTNELSELLVEGRVNIGDTQQEAEDYIYSRIDRTVNTDWLDVISRDGEYNQYNLSASGGGEKTSFYASLGYFDQKAVIIGIDYKKLNAKLNVTHQATDKLKINMGVSVSNQKINTNEDGGNAANPVRAIYRTVPWEPVYNQDGSYNTDILLTYNPVGLVNEDIRETKLYGIQGNLGLTYEFTDNLSFETKGNVDFNLANEFEYNNPDFGVARNKGGEGTAYDNNILNYNITNLLKYNWEINNDHRLNFILGQEAQKIDQSDVYANASNYGAPGLTTLENASVYESASSSKSSSSIISYFFNTNYTLMNRYIVNLTARRDGSSRFGSDVRYANFGSVGLAWNISSEKFMENQNFIKQLKLRSSYGVNGNQEIANFASRGLYETGEDYNGSPGYAYSQQSNPQLTWEKNKPFNVGMDFNFINRISGTVEYYTRTTSDLLFEVPISATNGITSYLENIGEMKNSGWEFALNTVNIENPDGFNWSTSFNYTSNNNEITKLDSDEPIIGDEYIREVGGDFYTFYMPGYAGVDPNTGDALWYTDGTETQTTNEYSQANPYAQGSALPDFYAGLTNTLSYKDFSLSFMFYLNYGNQVYDYWGRYTNSDGSAGLNDRGNMTRNIYENRWQEPGDITDVPKVVWSNDQSGSSSQHSSRFLYDGTYLRLRDITFSYSLPEDISNKLNISNLRFYIKGTNTLTWVKDKKIEMDPEVGVNGKSDLRIPISKQFLFGIDFSF</sequence>
<dbReference type="InterPro" id="IPR037066">
    <property type="entry name" value="Plug_dom_sf"/>
</dbReference>